<evidence type="ECO:0000256" key="3">
    <source>
        <dbReference type="ARBA" id="ARBA00022771"/>
    </source>
</evidence>
<dbReference type="PROSITE" id="PS50157">
    <property type="entry name" value="ZINC_FINGER_C2H2_2"/>
    <property type="match status" value="3"/>
</dbReference>
<keyword evidence="3 6" id="KW-0863">Zinc-finger</keyword>
<dbReference type="GO" id="GO:0000981">
    <property type="term" value="F:DNA-binding transcription factor activity, RNA polymerase II-specific"/>
    <property type="evidence" value="ECO:0007669"/>
    <property type="project" value="TreeGrafter"/>
</dbReference>
<keyword evidence="5" id="KW-0539">Nucleus</keyword>
<dbReference type="AlphaFoldDB" id="A0AAD1XXQ1"/>
<feature type="domain" description="C2H2-type" evidence="7">
    <location>
        <begin position="219"/>
        <end position="247"/>
    </location>
</feature>
<dbReference type="InterPro" id="IPR013087">
    <property type="entry name" value="Znf_C2H2_type"/>
</dbReference>
<name>A0AAD1XXQ1_EUPCR</name>
<evidence type="ECO:0000256" key="6">
    <source>
        <dbReference type="PROSITE-ProRule" id="PRU00042"/>
    </source>
</evidence>
<dbReference type="EMBL" id="CAMPGE010022949">
    <property type="protein sequence ID" value="CAI2380937.1"/>
    <property type="molecule type" value="Genomic_DNA"/>
</dbReference>
<dbReference type="PROSITE" id="PS00028">
    <property type="entry name" value="ZINC_FINGER_C2H2_1"/>
    <property type="match status" value="3"/>
</dbReference>
<accession>A0AAD1XXQ1</accession>
<keyword evidence="4" id="KW-0862">Zinc</keyword>
<dbReference type="Gene3D" id="3.30.160.60">
    <property type="entry name" value="Classic Zinc Finger"/>
    <property type="match status" value="2"/>
</dbReference>
<organism evidence="8 9">
    <name type="scientific">Euplotes crassus</name>
    <dbReference type="NCBI Taxonomy" id="5936"/>
    <lineage>
        <taxon>Eukaryota</taxon>
        <taxon>Sar</taxon>
        <taxon>Alveolata</taxon>
        <taxon>Ciliophora</taxon>
        <taxon>Intramacronucleata</taxon>
        <taxon>Spirotrichea</taxon>
        <taxon>Hypotrichia</taxon>
        <taxon>Euplotida</taxon>
        <taxon>Euplotidae</taxon>
        <taxon>Moneuplotes</taxon>
    </lineage>
</organism>
<evidence type="ECO:0000256" key="2">
    <source>
        <dbReference type="ARBA" id="ARBA00022737"/>
    </source>
</evidence>
<protein>
    <recommendedName>
        <fullName evidence="7">C2H2-type domain-containing protein</fullName>
    </recommendedName>
</protein>
<dbReference type="Proteomes" id="UP001295684">
    <property type="component" value="Unassembled WGS sequence"/>
</dbReference>
<dbReference type="GO" id="GO:0000785">
    <property type="term" value="C:chromatin"/>
    <property type="evidence" value="ECO:0007669"/>
    <property type="project" value="TreeGrafter"/>
</dbReference>
<proteinExistence type="predicted"/>
<evidence type="ECO:0000256" key="4">
    <source>
        <dbReference type="ARBA" id="ARBA00022833"/>
    </source>
</evidence>
<keyword evidence="1" id="KW-0479">Metal-binding</keyword>
<dbReference type="GO" id="GO:0008270">
    <property type="term" value="F:zinc ion binding"/>
    <property type="evidence" value="ECO:0007669"/>
    <property type="project" value="UniProtKB-KW"/>
</dbReference>
<dbReference type="InterPro" id="IPR036236">
    <property type="entry name" value="Znf_C2H2_sf"/>
</dbReference>
<feature type="domain" description="C2H2-type" evidence="7">
    <location>
        <begin position="156"/>
        <end position="185"/>
    </location>
</feature>
<dbReference type="PANTHER" id="PTHR14003">
    <property type="entry name" value="TRANSCRIPTIONAL REPRESSOR PROTEIN YY"/>
    <property type="match status" value="1"/>
</dbReference>
<feature type="domain" description="C2H2-type" evidence="7">
    <location>
        <begin position="186"/>
        <end position="208"/>
    </location>
</feature>
<reference evidence="8" key="1">
    <citation type="submission" date="2023-07" db="EMBL/GenBank/DDBJ databases">
        <authorList>
            <consortium name="AG Swart"/>
            <person name="Singh M."/>
            <person name="Singh A."/>
            <person name="Seah K."/>
            <person name="Emmerich C."/>
        </authorList>
    </citation>
    <scope>NUCLEOTIDE SEQUENCE</scope>
    <source>
        <strain evidence="8">DP1</strain>
    </source>
</reference>
<dbReference type="SMART" id="SM00355">
    <property type="entry name" value="ZnF_C2H2"/>
    <property type="match status" value="3"/>
</dbReference>
<evidence type="ECO:0000259" key="7">
    <source>
        <dbReference type="PROSITE" id="PS50157"/>
    </source>
</evidence>
<evidence type="ECO:0000313" key="9">
    <source>
        <dbReference type="Proteomes" id="UP001295684"/>
    </source>
</evidence>
<dbReference type="GO" id="GO:0000978">
    <property type="term" value="F:RNA polymerase II cis-regulatory region sequence-specific DNA binding"/>
    <property type="evidence" value="ECO:0007669"/>
    <property type="project" value="TreeGrafter"/>
</dbReference>
<dbReference type="GO" id="GO:0005667">
    <property type="term" value="C:transcription regulator complex"/>
    <property type="evidence" value="ECO:0007669"/>
    <property type="project" value="TreeGrafter"/>
</dbReference>
<dbReference type="FunFam" id="3.30.160.60:FF:002343">
    <property type="entry name" value="Zinc finger protein 33A"/>
    <property type="match status" value="1"/>
</dbReference>
<evidence type="ECO:0000256" key="1">
    <source>
        <dbReference type="ARBA" id="ARBA00022723"/>
    </source>
</evidence>
<dbReference type="GO" id="GO:0031519">
    <property type="term" value="C:PcG protein complex"/>
    <property type="evidence" value="ECO:0007669"/>
    <property type="project" value="TreeGrafter"/>
</dbReference>
<keyword evidence="9" id="KW-1185">Reference proteome</keyword>
<sequence length="266" mass="31034">MIIKRNKTVTSPECIAYPAVVEKVYDYTPQVMPPPLPFIADAYQQTEQEFGCTTNIPVYYAEECGFSGFPPSEIIQFHPVDTYPSAQDYISSFKMTYCFCTSHPEKPIDKKNSPTAQRSKDKQLSKSEINLTMLKDYDWEPVEKENPMTGHKYTVFKCTYKNCNKEMETTWNMLDHARMHKGVKPYECPYCKKKFTQKGNMRKHAKLHLTPHVEARRKYKCEFCGGGFTEKYNLMTHCKTFHKKELAAKKRGEQEGARPNEHNNFR</sequence>
<comment type="caution">
    <text evidence="8">The sequence shown here is derived from an EMBL/GenBank/DDBJ whole genome shotgun (WGS) entry which is preliminary data.</text>
</comment>
<gene>
    <name evidence="8" type="ORF">ECRASSUSDP1_LOCUS22380</name>
</gene>
<dbReference type="SUPFAM" id="SSF57667">
    <property type="entry name" value="beta-beta-alpha zinc fingers"/>
    <property type="match status" value="2"/>
</dbReference>
<evidence type="ECO:0000313" key="8">
    <source>
        <dbReference type="EMBL" id="CAI2380937.1"/>
    </source>
</evidence>
<dbReference type="PANTHER" id="PTHR14003:SF23">
    <property type="entry name" value="ZINC FINGER PROTEIN 143"/>
    <property type="match status" value="1"/>
</dbReference>
<evidence type="ECO:0000256" key="5">
    <source>
        <dbReference type="ARBA" id="ARBA00023242"/>
    </source>
</evidence>
<keyword evidence="2" id="KW-0677">Repeat</keyword>
<dbReference type="Pfam" id="PF00096">
    <property type="entry name" value="zf-C2H2"/>
    <property type="match status" value="1"/>
</dbReference>